<dbReference type="RefSeq" id="WP_200392682.1">
    <property type="nucleotide sequence ID" value="NZ_JAENIO010000045.1"/>
</dbReference>
<feature type="transmembrane region" description="Helical" evidence="1">
    <location>
        <begin position="18"/>
        <end position="41"/>
    </location>
</feature>
<dbReference type="Proteomes" id="UP000604083">
    <property type="component" value="Unassembled WGS sequence"/>
</dbReference>
<sequence length="274" mass="29590">MSPSTESSPAPKEAQKSPFAGCSIILVAGVVMLFFVGWTLFSLFRQLDEIEQFTQSKPIPAPVLDPSQHVEAFNDLTQRLEGFQGLALAGEETAELTLSARDFNLAIAAHEQFKPLQGTFAVESFSPQGAKVRISYPLNGNPLTGGEKRYLNGVLTAQPRLEAGQLLLDLTAIDSEKGKVPAEFRAHLSDHQITQPYLTDDTLGPIMKKLTAVELSEDGLIVRADPGQSPPGQDEFTKKDFNNIKRIALTAFGVVGTALALALVLFLNAGKKKA</sequence>
<gene>
    <name evidence="2" type="ORF">JIN78_14345</name>
</gene>
<evidence type="ECO:0000313" key="3">
    <source>
        <dbReference type="Proteomes" id="UP000604083"/>
    </source>
</evidence>
<name>A0A934VNM9_9BACT</name>
<comment type="caution">
    <text evidence="2">The sequence shown here is derived from an EMBL/GenBank/DDBJ whole genome shotgun (WGS) entry which is preliminary data.</text>
</comment>
<proteinExistence type="predicted"/>
<protein>
    <submittedName>
        <fullName evidence="2">Uncharacterized protein</fullName>
    </submittedName>
</protein>
<dbReference type="EMBL" id="JAENIO010000045">
    <property type="protein sequence ID" value="MBK1835246.1"/>
    <property type="molecule type" value="Genomic_DNA"/>
</dbReference>
<keyword evidence="3" id="KW-1185">Reference proteome</keyword>
<organism evidence="2 3">
    <name type="scientific">Roseibacillus ishigakijimensis</name>
    <dbReference type="NCBI Taxonomy" id="454146"/>
    <lineage>
        <taxon>Bacteria</taxon>
        <taxon>Pseudomonadati</taxon>
        <taxon>Verrucomicrobiota</taxon>
        <taxon>Verrucomicrobiia</taxon>
        <taxon>Verrucomicrobiales</taxon>
        <taxon>Verrucomicrobiaceae</taxon>
        <taxon>Roseibacillus</taxon>
    </lineage>
</organism>
<accession>A0A934VNM9</accession>
<keyword evidence="1" id="KW-0472">Membrane</keyword>
<dbReference type="AlphaFoldDB" id="A0A934VNM9"/>
<keyword evidence="1" id="KW-1133">Transmembrane helix</keyword>
<evidence type="ECO:0000256" key="1">
    <source>
        <dbReference type="SAM" id="Phobius"/>
    </source>
</evidence>
<keyword evidence="1" id="KW-0812">Transmembrane</keyword>
<feature type="transmembrane region" description="Helical" evidence="1">
    <location>
        <begin position="247"/>
        <end position="267"/>
    </location>
</feature>
<reference evidence="2" key="1">
    <citation type="submission" date="2021-01" db="EMBL/GenBank/DDBJ databases">
        <title>Modified the classification status of verrucomicrobia.</title>
        <authorList>
            <person name="Feng X."/>
        </authorList>
    </citation>
    <scope>NUCLEOTIDE SEQUENCE</scope>
    <source>
        <strain evidence="2">KCTC 12986</strain>
    </source>
</reference>
<evidence type="ECO:0000313" key="2">
    <source>
        <dbReference type="EMBL" id="MBK1835246.1"/>
    </source>
</evidence>